<dbReference type="EMBL" id="CP015772">
    <property type="protein sequence ID" value="ANH81522.1"/>
    <property type="molecule type" value="Genomic_DNA"/>
</dbReference>
<keyword evidence="2" id="KW-1185">Reference proteome</keyword>
<dbReference type="InterPro" id="IPR024787">
    <property type="entry name" value="EcsC"/>
</dbReference>
<dbReference type="AlphaFoldDB" id="A0A1A9I4A9"/>
<gene>
    <name evidence="1" type="ORF">A8C56_11525</name>
</gene>
<dbReference type="PANTHER" id="PTHR41260:SF1">
    <property type="entry name" value="PROTEIN ECSC"/>
    <property type="match status" value="1"/>
</dbReference>
<dbReference type="Pfam" id="PF12787">
    <property type="entry name" value="EcsC"/>
    <property type="match status" value="1"/>
</dbReference>
<protein>
    <submittedName>
        <fullName evidence="1">ABC transporter-associated protein EcsC</fullName>
    </submittedName>
</protein>
<sequence length="245" mass="28204">MDLYEKIAYDEMKRWQLKMQRPPGILNRVSKGTQDKINALIPEKIHQAITVVVKQMIRGVLFGARYTTGKPLKDVPLIIREQKVKERIELYRNTAAIEGGITGAGGLLLGLADFPLLLALKLKLLYEIASIYGFDLKDYKERVYLLRIFELAFSGAQHRNTIYRKIADWEVNSRSMPERADDFDWRKFQQEYRDYLDLAKMAQLLPVIGAPVGLIANYSLVKKLGKTAMNAYRMRLLGHPDDLMK</sequence>
<dbReference type="PANTHER" id="PTHR41260">
    <property type="entry name" value="PROTEIN ECSC"/>
    <property type="match status" value="1"/>
</dbReference>
<accession>A0A1A9I4A9</accession>
<dbReference type="STRING" id="1176587.A8C56_11525"/>
<evidence type="ECO:0000313" key="1">
    <source>
        <dbReference type="EMBL" id="ANH81522.1"/>
    </source>
</evidence>
<dbReference type="OrthoDB" id="1705901at2"/>
<dbReference type="Proteomes" id="UP000077667">
    <property type="component" value="Chromosome"/>
</dbReference>
<reference evidence="1 2" key="1">
    <citation type="submission" date="2016-05" db="EMBL/GenBank/DDBJ databases">
        <title>Niabella ginsenosidivorans BS26 whole genome sequencing.</title>
        <authorList>
            <person name="Im W.T."/>
            <person name="Siddiqi M.Z."/>
        </authorList>
    </citation>
    <scope>NUCLEOTIDE SEQUENCE [LARGE SCALE GENOMIC DNA]</scope>
    <source>
        <strain evidence="1 2">BS26</strain>
    </source>
</reference>
<proteinExistence type="predicted"/>
<name>A0A1A9I4A9_9BACT</name>
<evidence type="ECO:0000313" key="2">
    <source>
        <dbReference type="Proteomes" id="UP000077667"/>
    </source>
</evidence>
<organism evidence="1 2">
    <name type="scientific">Niabella ginsenosidivorans</name>
    <dbReference type="NCBI Taxonomy" id="1176587"/>
    <lineage>
        <taxon>Bacteria</taxon>
        <taxon>Pseudomonadati</taxon>
        <taxon>Bacteroidota</taxon>
        <taxon>Chitinophagia</taxon>
        <taxon>Chitinophagales</taxon>
        <taxon>Chitinophagaceae</taxon>
        <taxon>Niabella</taxon>
    </lineage>
</organism>
<dbReference type="KEGG" id="nia:A8C56_11525"/>